<organism evidence="1 2">
    <name type="scientific">Prosthecobacter fusiformis</name>
    <dbReference type="NCBI Taxonomy" id="48464"/>
    <lineage>
        <taxon>Bacteria</taxon>
        <taxon>Pseudomonadati</taxon>
        <taxon>Verrucomicrobiota</taxon>
        <taxon>Verrucomicrobiia</taxon>
        <taxon>Verrucomicrobiales</taxon>
        <taxon>Verrucomicrobiaceae</taxon>
        <taxon>Prosthecobacter</taxon>
    </lineage>
</organism>
<gene>
    <name evidence="1" type="ORF">EI77_02243</name>
</gene>
<sequence length="373" mass="39002">MAEYKKGTPANLATGLTPDIIVPDDFPTIAAAVASLTEEDSIILVRAKPNLAPYVECVDNTGLDAKRIFIIAEETDAFKTVIQLPADDANDFVIASSRDLYLSGFRVIASGEGLAPRTAIKLVGDGVHAVVLCVTQGGLHGVHSIANTQSKLDVVGCLLQDGLTAGIQMNNQHEARVAFSTIAGFTAAGGEGTGVGIKTLGTDGNSSISVTNSILWNAGIESEVHDTPDDDQIASVSIKYSDVRGIEVPYPNVNHNQDDTPGLIQGMLAYGSACIDAASIADSDPPALTNDIRGRARVVGSNADVGAHEFNAEAVEEDLDGDGVPDSHELYVTRSLFYKVDSDGDETNDGTDAAPINDSVTQLEIVITKPVAN</sequence>
<name>A0A4R7RYV2_9BACT</name>
<evidence type="ECO:0000313" key="1">
    <source>
        <dbReference type="EMBL" id="TDU71124.1"/>
    </source>
</evidence>
<dbReference type="InterPro" id="IPR011050">
    <property type="entry name" value="Pectin_lyase_fold/virulence"/>
</dbReference>
<dbReference type="InterPro" id="IPR059226">
    <property type="entry name" value="Choice_anch_Q_dom"/>
</dbReference>
<dbReference type="EMBL" id="SOCA01000003">
    <property type="protein sequence ID" value="TDU71124.1"/>
    <property type="molecule type" value="Genomic_DNA"/>
</dbReference>
<keyword evidence="2" id="KW-1185">Reference proteome</keyword>
<dbReference type="NCBIfam" id="NF041518">
    <property type="entry name" value="choice_anch_Q"/>
    <property type="match status" value="1"/>
</dbReference>
<dbReference type="RefSeq" id="WP_133795309.1">
    <property type="nucleotide sequence ID" value="NZ_SOCA01000003.1"/>
</dbReference>
<evidence type="ECO:0000313" key="2">
    <source>
        <dbReference type="Proteomes" id="UP000295662"/>
    </source>
</evidence>
<protein>
    <submittedName>
        <fullName evidence="1">Uncharacterized protein</fullName>
    </submittedName>
</protein>
<proteinExistence type="predicted"/>
<dbReference type="SUPFAM" id="SSF51126">
    <property type="entry name" value="Pectin lyase-like"/>
    <property type="match status" value="1"/>
</dbReference>
<accession>A0A4R7RYV2</accession>
<dbReference type="Proteomes" id="UP000295662">
    <property type="component" value="Unassembled WGS sequence"/>
</dbReference>
<dbReference type="AlphaFoldDB" id="A0A4R7RYV2"/>
<reference evidence="1 2" key="1">
    <citation type="submission" date="2019-03" db="EMBL/GenBank/DDBJ databases">
        <title>Genomic Encyclopedia of Archaeal and Bacterial Type Strains, Phase II (KMG-II): from individual species to whole genera.</title>
        <authorList>
            <person name="Goeker M."/>
        </authorList>
    </citation>
    <scope>NUCLEOTIDE SEQUENCE [LARGE SCALE GENOMIC DNA]</scope>
    <source>
        <strain evidence="1 2">ATCC 25309</strain>
    </source>
</reference>
<comment type="caution">
    <text evidence="1">The sequence shown here is derived from an EMBL/GenBank/DDBJ whole genome shotgun (WGS) entry which is preliminary data.</text>
</comment>